<sequence length="109" mass="12853">MMRKNLSSLLDEKLQTSYASEVNHLISKFYFKTTLSQYYYSQRQLKEAQNKLLIPLLIQTKYDELTLLFISIQISAFNLNDQDGISEDYFDNSKILEFSHFLANILIKN</sequence>
<comment type="caution">
    <text evidence="1">The sequence shown here is derived from an EMBL/GenBank/DDBJ whole genome shotgun (WGS) entry which is preliminary data.</text>
</comment>
<accession>A0A3M7RUB0</accession>
<name>A0A3M7RUB0_BRAPC</name>
<proteinExistence type="predicted"/>
<protein>
    <submittedName>
        <fullName evidence="1">Uncharacterized protein</fullName>
    </submittedName>
</protein>
<reference evidence="1 2" key="1">
    <citation type="journal article" date="2018" name="Sci. Rep.">
        <title>Genomic signatures of local adaptation to the degree of environmental predictability in rotifers.</title>
        <authorList>
            <person name="Franch-Gras L."/>
            <person name="Hahn C."/>
            <person name="Garcia-Roger E.M."/>
            <person name="Carmona M.J."/>
            <person name="Serra M."/>
            <person name="Gomez A."/>
        </authorList>
    </citation>
    <scope>NUCLEOTIDE SEQUENCE [LARGE SCALE GENOMIC DNA]</scope>
    <source>
        <strain evidence="1">HYR1</strain>
    </source>
</reference>
<evidence type="ECO:0000313" key="2">
    <source>
        <dbReference type="Proteomes" id="UP000276133"/>
    </source>
</evidence>
<keyword evidence="2" id="KW-1185">Reference proteome</keyword>
<gene>
    <name evidence="1" type="ORF">BpHYR1_028972</name>
</gene>
<evidence type="ECO:0000313" key="1">
    <source>
        <dbReference type="EMBL" id="RNA27151.1"/>
    </source>
</evidence>
<dbReference type="Proteomes" id="UP000276133">
    <property type="component" value="Unassembled WGS sequence"/>
</dbReference>
<dbReference type="AlphaFoldDB" id="A0A3M7RUB0"/>
<dbReference type="EMBL" id="REGN01002590">
    <property type="protein sequence ID" value="RNA27151.1"/>
    <property type="molecule type" value="Genomic_DNA"/>
</dbReference>
<organism evidence="1 2">
    <name type="scientific">Brachionus plicatilis</name>
    <name type="common">Marine rotifer</name>
    <name type="synonym">Brachionus muelleri</name>
    <dbReference type="NCBI Taxonomy" id="10195"/>
    <lineage>
        <taxon>Eukaryota</taxon>
        <taxon>Metazoa</taxon>
        <taxon>Spiralia</taxon>
        <taxon>Gnathifera</taxon>
        <taxon>Rotifera</taxon>
        <taxon>Eurotatoria</taxon>
        <taxon>Monogononta</taxon>
        <taxon>Pseudotrocha</taxon>
        <taxon>Ploima</taxon>
        <taxon>Brachionidae</taxon>
        <taxon>Brachionus</taxon>
    </lineage>
</organism>